<gene>
    <name evidence="2" type="ORF">ENT43_03625</name>
</gene>
<dbReference type="Pfam" id="PF13229">
    <property type="entry name" value="Beta_helix"/>
    <property type="match status" value="1"/>
</dbReference>
<dbReference type="SMART" id="SM00710">
    <property type="entry name" value="PbH1"/>
    <property type="match status" value="5"/>
</dbReference>
<dbReference type="InterPro" id="IPR039448">
    <property type="entry name" value="Beta_helix"/>
</dbReference>
<dbReference type="InterPro" id="IPR012334">
    <property type="entry name" value="Pectin_lyas_fold"/>
</dbReference>
<dbReference type="InterPro" id="IPR006626">
    <property type="entry name" value="PbH1"/>
</dbReference>
<sequence>MPQPLNFDFYNSIIEVSAPDTTLDMQYLIDQIRDVEDELSPGMAYNKIADASGKDDLGGGIYTAITVRLLDNWRVRFEARPGPDTEQCFIVGGNLVGGPGGNPIAPSAYTQVVQQSSASGVIATPTTSTENINLRYLIGSLSSRQRALGSMFYWDPVAGSDSNNGLTPQTAVATFAKAHDLCTNGANDVIFAISSDSSGTTTTTENIIITKKNVKLRGPGAIFKIIPSSNDDDVIVINADNVEVSGVYISTPSGSSKNGVTVNANNAFIQDCWIYQTGGHGIDISNSSLSVITLSVIEKSTGNGINIGSGVIQNTISKCIIFDNVNGINFSGTGLEDNIMENNIIYKHSQYGINIDSGVLRTIVRGGHTFAKNDLGNVNDLGTDTYIETQAGGASATEIADAVWDEILASHTVAGSSSAILKDARVKATLAALK</sequence>
<dbReference type="InterPro" id="IPR011050">
    <property type="entry name" value="Pectin_lyase_fold/virulence"/>
</dbReference>
<name>A0A7C4R5Y9_UNCC3</name>
<dbReference type="AlphaFoldDB" id="A0A7C4R5Y9"/>
<reference evidence="2" key="1">
    <citation type="journal article" date="2020" name="mSystems">
        <title>Genome- and Community-Level Interaction Insights into Carbon Utilization and Element Cycling Functions of Hydrothermarchaeota in Hydrothermal Sediment.</title>
        <authorList>
            <person name="Zhou Z."/>
            <person name="Liu Y."/>
            <person name="Xu W."/>
            <person name="Pan J."/>
            <person name="Luo Z.H."/>
            <person name="Li M."/>
        </authorList>
    </citation>
    <scope>NUCLEOTIDE SEQUENCE [LARGE SCALE GENOMIC DNA]</scope>
    <source>
        <strain evidence="2">SpSt-579</strain>
    </source>
</reference>
<dbReference type="EMBL" id="DSYQ01000019">
    <property type="protein sequence ID" value="HGT71321.1"/>
    <property type="molecule type" value="Genomic_DNA"/>
</dbReference>
<dbReference type="SUPFAM" id="SSF51126">
    <property type="entry name" value="Pectin lyase-like"/>
    <property type="match status" value="1"/>
</dbReference>
<proteinExistence type="predicted"/>
<accession>A0A7C4R5Y9</accession>
<feature type="domain" description="Right handed beta helix" evidence="1">
    <location>
        <begin position="229"/>
        <end position="358"/>
    </location>
</feature>
<protein>
    <submittedName>
        <fullName evidence="2">Right-handed parallel beta-helix repeat-containing protein</fullName>
    </submittedName>
</protein>
<comment type="caution">
    <text evidence="2">The sequence shown here is derived from an EMBL/GenBank/DDBJ whole genome shotgun (WGS) entry which is preliminary data.</text>
</comment>
<evidence type="ECO:0000313" key="2">
    <source>
        <dbReference type="EMBL" id="HGT71321.1"/>
    </source>
</evidence>
<dbReference type="Gene3D" id="2.160.20.10">
    <property type="entry name" value="Single-stranded right-handed beta-helix, Pectin lyase-like"/>
    <property type="match status" value="1"/>
</dbReference>
<evidence type="ECO:0000259" key="1">
    <source>
        <dbReference type="Pfam" id="PF13229"/>
    </source>
</evidence>
<organism evidence="2">
    <name type="scientific">candidate division CPR3 bacterium</name>
    <dbReference type="NCBI Taxonomy" id="2268181"/>
    <lineage>
        <taxon>Bacteria</taxon>
        <taxon>Bacteria division CPR3</taxon>
    </lineage>
</organism>